<evidence type="ECO:0000313" key="1">
    <source>
        <dbReference type="EMBL" id="MBX56569.1"/>
    </source>
</evidence>
<accession>A0A2P2PPN1</accession>
<sequence>MSNKGKKVNRTQILFVNQPATRLIIQ</sequence>
<reference evidence="1" key="1">
    <citation type="submission" date="2018-02" db="EMBL/GenBank/DDBJ databases">
        <title>Rhizophora mucronata_Transcriptome.</title>
        <authorList>
            <person name="Meera S.P."/>
            <person name="Sreeshan A."/>
            <person name="Augustine A."/>
        </authorList>
    </citation>
    <scope>NUCLEOTIDE SEQUENCE</scope>
    <source>
        <tissue evidence="1">Leaf</tissue>
    </source>
</reference>
<dbReference type="AlphaFoldDB" id="A0A2P2PPN1"/>
<name>A0A2P2PPN1_RHIMU</name>
<organism evidence="1">
    <name type="scientific">Rhizophora mucronata</name>
    <name type="common">Asiatic mangrove</name>
    <dbReference type="NCBI Taxonomy" id="61149"/>
    <lineage>
        <taxon>Eukaryota</taxon>
        <taxon>Viridiplantae</taxon>
        <taxon>Streptophyta</taxon>
        <taxon>Embryophyta</taxon>
        <taxon>Tracheophyta</taxon>
        <taxon>Spermatophyta</taxon>
        <taxon>Magnoliopsida</taxon>
        <taxon>eudicotyledons</taxon>
        <taxon>Gunneridae</taxon>
        <taxon>Pentapetalae</taxon>
        <taxon>rosids</taxon>
        <taxon>fabids</taxon>
        <taxon>Malpighiales</taxon>
        <taxon>Rhizophoraceae</taxon>
        <taxon>Rhizophora</taxon>
    </lineage>
</organism>
<protein>
    <submittedName>
        <fullName evidence="1">Uncharacterized protein</fullName>
    </submittedName>
</protein>
<proteinExistence type="predicted"/>
<dbReference type="EMBL" id="GGEC01076085">
    <property type="protein sequence ID" value="MBX56569.1"/>
    <property type="molecule type" value="Transcribed_RNA"/>
</dbReference>